<evidence type="ECO:0000256" key="5">
    <source>
        <dbReference type="PIRSR" id="PIRSR604294-1"/>
    </source>
</evidence>
<name>A0A810KXY4_9ACTN</name>
<evidence type="ECO:0000256" key="2">
    <source>
        <dbReference type="ARBA" id="ARBA00022723"/>
    </source>
</evidence>
<dbReference type="EMBL" id="AP023354">
    <property type="protein sequence ID" value="BCJ27292.1"/>
    <property type="molecule type" value="Genomic_DNA"/>
</dbReference>
<keyword evidence="3 6" id="KW-0560">Oxidoreductase</keyword>
<evidence type="ECO:0000256" key="1">
    <source>
        <dbReference type="ARBA" id="ARBA00006787"/>
    </source>
</evidence>
<dbReference type="PANTHER" id="PTHR10543">
    <property type="entry name" value="BETA-CAROTENE DIOXYGENASE"/>
    <property type="match status" value="1"/>
</dbReference>
<protein>
    <recommendedName>
        <fullName evidence="6">Dioxygenase</fullName>
        <ecNumber evidence="6">1.13.11.-</ecNumber>
    </recommendedName>
</protein>
<feature type="binding site" evidence="5">
    <location>
        <position position="256"/>
    </location>
    <ligand>
        <name>Fe cation</name>
        <dbReference type="ChEBI" id="CHEBI:24875"/>
        <note>catalytic</note>
    </ligand>
</feature>
<evidence type="ECO:0000313" key="8">
    <source>
        <dbReference type="Proteomes" id="UP000680750"/>
    </source>
</evidence>
<sequence length="453" mass="48226">MTDTAYLEGLLAPVPDEIDAVDLPIRGTLPPELTGRYFRNGPNPLPGQDPGHWFAGAGMVHGVRLRNGRAEWYRNRWVRTASLAGKPFVSERGLDRTAVPANTSVVRHADKILALVESGFPYELTPELDTVGPVDFGGRLTTAFTAHPKLDPATGDLHVFGYGALPPYLTYHRLTAAGDLLDTRVIDVPGPTMMHDFAITEHHAVWLDLPVVFDMSLVGRGMPYQWSDGYGARLGVMPLGGGPVRWIEIDPCYVFHVGNAHEDAAGHVVLDAVRYTPGSFLAQWSGIGGTTAGTEAAHAGGGSPSEASRAAGGVVASDAAAGASLHRWTIDPAAGTVSEQQLDDRSVEFPTINDELVGRPSRYRYTVGGGEIVKYDTVSGAASAIEVAGRPGEAEFVRAADGASEDEGWLLSIVSTLNGSELRCLDAHDLTEVGAVLLPRRVPAGFHGCWLPD</sequence>
<keyword evidence="4 5" id="KW-0408">Iron</keyword>
<dbReference type="PANTHER" id="PTHR10543:SF89">
    <property type="entry name" value="CAROTENOID 9,10(9',10')-CLEAVAGE DIOXYGENASE 1"/>
    <property type="match status" value="1"/>
</dbReference>
<reference evidence="7" key="1">
    <citation type="submission" date="2020-08" db="EMBL/GenBank/DDBJ databases">
        <title>Whole genome shotgun sequence of Actinocatenispora sera NBRC 101916.</title>
        <authorList>
            <person name="Komaki H."/>
            <person name="Tamura T."/>
        </authorList>
    </citation>
    <scope>NUCLEOTIDE SEQUENCE</scope>
    <source>
        <strain evidence="7">NBRC 101916</strain>
    </source>
</reference>
<feature type="binding site" evidence="5">
    <location>
        <position position="147"/>
    </location>
    <ligand>
        <name>Fe cation</name>
        <dbReference type="ChEBI" id="CHEBI:24875"/>
        <note>catalytic</note>
    </ligand>
</feature>
<proteinExistence type="inferred from homology"/>
<dbReference type="InterPro" id="IPR004294">
    <property type="entry name" value="Carotenoid_Oase"/>
</dbReference>
<dbReference type="Proteomes" id="UP000680750">
    <property type="component" value="Chromosome"/>
</dbReference>
<dbReference type="AlphaFoldDB" id="A0A810KXY4"/>
<comment type="similarity">
    <text evidence="1 6">Belongs to the carotenoid oxygenase family.</text>
</comment>
<keyword evidence="8" id="KW-1185">Reference proteome</keyword>
<dbReference type="GO" id="GO:0016121">
    <property type="term" value="P:carotene catabolic process"/>
    <property type="evidence" value="ECO:0007669"/>
    <property type="project" value="TreeGrafter"/>
</dbReference>
<feature type="binding site" evidence="5">
    <location>
        <position position="447"/>
    </location>
    <ligand>
        <name>Fe cation</name>
        <dbReference type="ChEBI" id="CHEBI:24875"/>
        <note>catalytic</note>
    </ligand>
</feature>
<dbReference type="RefSeq" id="WP_030445520.1">
    <property type="nucleotide sequence ID" value="NZ_AP023354.1"/>
</dbReference>
<dbReference type="KEGG" id="aser:Asera_14000"/>
<evidence type="ECO:0000256" key="6">
    <source>
        <dbReference type="RuleBase" id="RU364048"/>
    </source>
</evidence>
<dbReference type="GO" id="GO:0046872">
    <property type="term" value="F:metal ion binding"/>
    <property type="evidence" value="ECO:0007669"/>
    <property type="project" value="UniProtKB-KW"/>
</dbReference>
<feature type="binding site" evidence="5">
    <location>
        <position position="195"/>
    </location>
    <ligand>
        <name>Fe cation</name>
        <dbReference type="ChEBI" id="CHEBI:24875"/>
        <note>catalytic</note>
    </ligand>
</feature>
<accession>A0A810KXY4</accession>
<evidence type="ECO:0000313" key="7">
    <source>
        <dbReference type="EMBL" id="BCJ27292.1"/>
    </source>
</evidence>
<dbReference type="OrthoDB" id="6636843at2"/>
<dbReference type="GO" id="GO:0010436">
    <property type="term" value="F:carotenoid dioxygenase activity"/>
    <property type="evidence" value="ECO:0007669"/>
    <property type="project" value="TreeGrafter"/>
</dbReference>
<organism evidence="7 8">
    <name type="scientific">Actinocatenispora sera</name>
    <dbReference type="NCBI Taxonomy" id="390989"/>
    <lineage>
        <taxon>Bacteria</taxon>
        <taxon>Bacillati</taxon>
        <taxon>Actinomycetota</taxon>
        <taxon>Actinomycetes</taxon>
        <taxon>Micromonosporales</taxon>
        <taxon>Micromonosporaceae</taxon>
        <taxon>Actinocatenispora</taxon>
    </lineage>
</organism>
<gene>
    <name evidence="7" type="ORF">Asera_14000</name>
</gene>
<dbReference type="Pfam" id="PF03055">
    <property type="entry name" value="RPE65"/>
    <property type="match status" value="1"/>
</dbReference>
<keyword evidence="6 7" id="KW-0223">Dioxygenase</keyword>
<comment type="cofactor">
    <cofactor evidence="5 6">
        <name>Fe(2+)</name>
        <dbReference type="ChEBI" id="CHEBI:29033"/>
    </cofactor>
    <text evidence="5 6">Binds 1 Fe(2+) ion per subunit.</text>
</comment>
<evidence type="ECO:0000256" key="4">
    <source>
        <dbReference type="ARBA" id="ARBA00023004"/>
    </source>
</evidence>
<dbReference type="EC" id="1.13.11.-" evidence="6"/>
<keyword evidence="2 5" id="KW-0479">Metal-binding</keyword>
<evidence type="ECO:0000256" key="3">
    <source>
        <dbReference type="ARBA" id="ARBA00023002"/>
    </source>
</evidence>